<dbReference type="CDD" id="cd07377">
    <property type="entry name" value="WHTH_GntR"/>
    <property type="match status" value="1"/>
</dbReference>
<dbReference type="Gene3D" id="1.10.10.10">
    <property type="entry name" value="Winged helix-like DNA-binding domain superfamily/Winged helix DNA-binding domain"/>
    <property type="match status" value="1"/>
</dbReference>
<accession>A0A848DF61</accession>
<dbReference type="PANTHER" id="PTHR44846:SF17">
    <property type="entry name" value="GNTR-FAMILY TRANSCRIPTIONAL REGULATOR"/>
    <property type="match status" value="1"/>
</dbReference>
<feature type="domain" description="HTH gntR-type" evidence="4">
    <location>
        <begin position="10"/>
        <end position="78"/>
    </location>
</feature>
<keyword evidence="3" id="KW-0804">Transcription</keyword>
<dbReference type="InterPro" id="IPR036388">
    <property type="entry name" value="WH-like_DNA-bd_sf"/>
</dbReference>
<dbReference type="AlphaFoldDB" id="A0A848DF61"/>
<dbReference type="EMBL" id="JAAXKZ010000015">
    <property type="protein sequence ID" value="NMH91278.1"/>
    <property type="molecule type" value="Genomic_DNA"/>
</dbReference>
<dbReference type="InterPro" id="IPR036390">
    <property type="entry name" value="WH_DNA-bd_sf"/>
</dbReference>
<dbReference type="SMART" id="SM00345">
    <property type="entry name" value="HTH_GNTR"/>
    <property type="match status" value="1"/>
</dbReference>
<dbReference type="GO" id="GO:0003700">
    <property type="term" value="F:DNA-binding transcription factor activity"/>
    <property type="evidence" value="ECO:0007669"/>
    <property type="project" value="InterPro"/>
</dbReference>
<dbReference type="InterPro" id="IPR050679">
    <property type="entry name" value="Bact_HTH_transcr_reg"/>
</dbReference>
<evidence type="ECO:0000256" key="1">
    <source>
        <dbReference type="ARBA" id="ARBA00023015"/>
    </source>
</evidence>
<dbReference type="GO" id="GO:0045892">
    <property type="term" value="P:negative regulation of DNA-templated transcription"/>
    <property type="evidence" value="ECO:0007669"/>
    <property type="project" value="TreeGrafter"/>
</dbReference>
<sequence>MHDLDPDDPRPPYQQVANALRAAILTRTFQPGEKLPSGPELSKRYGVARMTVQQAVRLLRDEGLVVSRQGSGVFVRERTERPVGLRPHMDRAFEAPQVTVDFAGFSGETLHGAIAEPLDKVRAGRLRPESITVRILVPNPAVPWTLPARVEDLGDSPAFRERATQIMQRHTQAIVDAVTELRELGLVDHTRAEVRVAPAVPMFKLYLLNDTEAFFGYYPVQEHAVQLDGESVTMWDLMGKDATLFHHSADVDPDSMASQFVAQSKMWFDSMWSTVARPVRQ</sequence>
<dbReference type="Proteomes" id="UP000586918">
    <property type="component" value="Unassembled WGS sequence"/>
</dbReference>
<dbReference type="PRINTS" id="PR00035">
    <property type="entry name" value="HTHGNTR"/>
</dbReference>
<keyword evidence="6" id="KW-1185">Reference proteome</keyword>
<organism evidence="5 6">
    <name type="scientific">Pseudonocardia bannensis</name>
    <dbReference type="NCBI Taxonomy" id="630973"/>
    <lineage>
        <taxon>Bacteria</taxon>
        <taxon>Bacillati</taxon>
        <taxon>Actinomycetota</taxon>
        <taxon>Actinomycetes</taxon>
        <taxon>Pseudonocardiales</taxon>
        <taxon>Pseudonocardiaceae</taxon>
        <taxon>Pseudonocardia</taxon>
    </lineage>
</organism>
<evidence type="ECO:0000313" key="5">
    <source>
        <dbReference type="EMBL" id="NMH91278.1"/>
    </source>
</evidence>
<gene>
    <name evidence="5" type="ORF">HF519_06670</name>
</gene>
<keyword evidence="2" id="KW-0238">DNA-binding</keyword>
<proteinExistence type="predicted"/>
<dbReference type="RefSeq" id="WP_169411173.1">
    <property type="nucleotide sequence ID" value="NZ_JAAXKZ010000015.1"/>
</dbReference>
<dbReference type="PANTHER" id="PTHR44846">
    <property type="entry name" value="MANNOSYL-D-GLYCERATE TRANSPORT/METABOLISM SYSTEM REPRESSOR MNGR-RELATED"/>
    <property type="match status" value="1"/>
</dbReference>
<dbReference type="PROSITE" id="PS50949">
    <property type="entry name" value="HTH_GNTR"/>
    <property type="match status" value="1"/>
</dbReference>
<dbReference type="GO" id="GO:0003677">
    <property type="term" value="F:DNA binding"/>
    <property type="evidence" value="ECO:0007669"/>
    <property type="project" value="UniProtKB-KW"/>
</dbReference>
<reference evidence="5 6" key="1">
    <citation type="submission" date="2020-04" db="EMBL/GenBank/DDBJ databases">
        <authorList>
            <person name="Klaysubun C."/>
            <person name="Duangmal K."/>
            <person name="Lipun K."/>
        </authorList>
    </citation>
    <scope>NUCLEOTIDE SEQUENCE [LARGE SCALE GENOMIC DNA]</scope>
    <source>
        <strain evidence="5 6">DSM 45300</strain>
    </source>
</reference>
<evidence type="ECO:0000256" key="3">
    <source>
        <dbReference type="ARBA" id="ARBA00023163"/>
    </source>
</evidence>
<evidence type="ECO:0000256" key="2">
    <source>
        <dbReference type="ARBA" id="ARBA00023125"/>
    </source>
</evidence>
<keyword evidence="1" id="KW-0805">Transcription regulation</keyword>
<name>A0A848DF61_9PSEU</name>
<dbReference type="InterPro" id="IPR000524">
    <property type="entry name" value="Tscrpt_reg_HTH_GntR"/>
</dbReference>
<protein>
    <submittedName>
        <fullName evidence="5">Winged helix-turn-helix transcriptional regulator</fullName>
    </submittedName>
</protein>
<dbReference type="SUPFAM" id="SSF46785">
    <property type="entry name" value="Winged helix' DNA-binding domain"/>
    <property type="match status" value="1"/>
</dbReference>
<evidence type="ECO:0000259" key="4">
    <source>
        <dbReference type="PROSITE" id="PS50949"/>
    </source>
</evidence>
<comment type="caution">
    <text evidence="5">The sequence shown here is derived from an EMBL/GenBank/DDBJ whole genome shotgun (WGS) entry which is preliminary data.</text>
</comment>
<evidence type="ECO:0000313" key="6">
    <source>
        <dbReference type="Proteomes" id="UP000586918"/>
    </source>
</evidence>
<dbReference type="Pfam" id="PF00392">
    <property type="entry name" value="GntR"/>
    <property type="match status" value="1"/>
</dbReference>